<dbReference type="InterPro" id="IPR036412">
    <property type="entry name" value="HAD-like_sf"/>
</dbReference>
<dbReference type="GO" id="GO:0046872">
    <property type="term" value="F:metal ion binding"/>
    <property type="evidence" value="ECO:0007669"/>
    <property type="project" value="UniProtKB-KW"/>
</dbReference>
<name>A0AAV1I5L5_9CHLO</name>
<evidence type="ECO:0000256" key="3">
    <source>
        <dbReference type="ARBA" id="ARBA00022801"/>
    </source>
</evidence>
<dbReference type="InterPro" id="IPR023214">
    <property type="entry name" value="HAD_sf"/>
</dbReference>
<keyword evidence="3" id="KW-0378">Hydrolase</keyword>
<dbReference type="InterPro" id="IPR008380">
    <property type="entry name" value="HAD-SF_hydro_IG_5-nucl"/>
</dbReference>
<keyword evidence="8" id="KW-1185">Reference proteome</keyword>
<dbReference type="CDD" id="cd07522">
    <property type="entry name" value="HAD_cN-II"/>
    <property type="match status" value="1"/>
</dbReference>
<evidence type="ECO:0000256" key="2">
    <source>
        <dbReference type="ARBA" id="ARBA00022723"/>
    </source>
</evidence>
<sequence>MQRPCLSQKNRYSSAERSSSFPHAMAFLGRATRKAANLPRGFEVIPQLMKHQSRMDSTPACHGKESIATLASDEQEVPSPPSRQSPGLLKPVHRGVGHMVPPPPPPLSDELPCWWDEVWASPVDVRRRIFCNRSLNMEHIKSIGFDMDYTLSQYRPETFEVLAYNLTIEKLVNNFKYPKELLDFEFDHKYMMRGLIIDKKRGNVLKMDRHKYVKIAFHGFKQLSREERLATYALQRERMEFDEPDFALIDTLFSLAEAHLFMQLIEMQDNNPEKMPSGKTCADIYRDVRAAVDLCHRDGSLKREVAENPGMYIHEDPRLPQLLEALRASGRKLFLATNSLWDYTHVVMNFLLAGRTGAQKNMDWLEYFDAVITGCGKPEFFIKKKPLFEVHTETGMLYNTDGGTPMVPIGEDDLPSPGYMSSAPKGLGQHQAGQKSRVFQGGFYQDLHKMLDVSSGGEVLYVGDHIYGDILRSKKTLGWRTMLVVPELETELEIQAASAGVGTELKTLRQQRDGLEDQIQRLEASIARVKEGQTVHSGGPGEEDDSLRELQEAVSNLKEQCASVRDRHSRLLQDHHERFHAVWGQLLKTGYQNSRFGHQVERFACLYTSHVSNLCFYSPDKSYRGRMDHMAHEEEPAFNEPPACPLPSSRPAAPRDEVVP</sequence>
<evidence type="ECO:0000256" key="1">
    <source>
        <dbReference type="ARBA" id="ARBA00009589"/>
    </source>
</evidence>
<dbReference type="SUPFAM" id="SSF56784">
    <property type="entry name" value="HAD-like"/>
    <property type="match status" value="1"/>
</dbReference>
<dbReference type="Gene3D" id="3.40.50.1000">
    <property type="entry name" value="HAD superfamily/HAD-like"/>
    <property type="match status" value="2"/>
</dbReference>
<dbReference type="AlphaFoldDB" id="A0AAV1I5L5"/>
<keyword evidence="2" id="KW-0479">Metal-binding</keyword>
<dbReference type="EMBL" id="CAUYUE010000006">
    <property type="protein sequence ID" value="CAK0780887.1"/>
    <property type="molecule type" value="Genomic_DNA"/>
</dbReference>
<evidence type="ECO:0000313" key="8">
    <source>
        <dbReference type="Proteomes" id="UP001314263"/>
    </source>
</evidence>
<gene>
    <name evidence="7" type="ORF">CVIRNUC_005210</name>
</gene>
<dbReference type="PANTHER" id="PTHR12103:SF15">
    <property type="entry name" value="CYTOSOLIC PURINE 5'-NUCLEOTIDASE"/>
    <property type="match status" value="1"/>
</dbReference>
<evidence type="ECO:0008006" key="9">
    <source>
        <dbReference type="Google" id="ProtNLM"/>
    </source>
</evidence>
<organism evidence="7 8">
    <name type="scientific">Coccomyxa viridis</name>
    <dbReference type="NCBI Taxonomy" id="1274662"/>
    <lineage>
        <taxon>Eukaryota</taxon>
        <taxon>Viridiplantae</taxon>
        <taxon>Chlorophyta</taxon>
        <taxon>core chlorophytes</taxon>
        <taxon>Trebouxiophyceae</taxon>
        <taxon>Trebouxiophyceae incertae sedis</taxon>
        <taxon>Coccomyxaceae</taxon>
        <taxon>Coccomyxa</taxon>
    </lineage>
</organism>
<dbReference type="Pfam" id="PF05761">
    <property type="entry name" value="5_nucleotid"/>
    <property type="match status" value="1"/>
</dbReference>
<comment type="similarity">
    <text evidence="1">Belongs to the 5'(3')-deoxyribonucleotidase family.</text>
</comment>
<proteinExistence type="inferred from homology"/>
<protein>
    <recommendedName>
        <fullName evidence="9">5'-nucleotidase</fullName>
    </recommendedName>
</protein>
<reference evidence="7 8" key="1">
    <citation type="submission" date="2023-10" db="EMBL/GenBank/DDBJ databases">
        <authorList>
            <person name="Maclean D."/>
            <person name="Macfadyen A."/>
        </authorList>
    </citation>
    <scope>NUCLEOTIDE SEQUENCE [LARGE SCALE GENOMIC DNA]</scope>
</reference>
<evidence type="ECO:0000256" key="5">
    <source>
        <dbReference type="SAM" id="Coils"/>
    </source>
</evidence>
<feature type="region of interest" description="Disordered" evidence="6">
    <location>
        <begin position="631"/>
        <end position="660"/>
    </location>
</feature>
<dbReference type="PANTHER" id="PTHR12103">
    <property type="entry name" value="5'-NUCLEOTIDASE DOMAIN-CONTAINING"/>
    <property type="match status" value="1"/>
</dbReference>
<dbReference type="NCBIfam" id="TIGR02244">
    <property type="entry name" value="HAD-IG-Ncltidse"/>
    <property type="match status" value="1"/>
</dbReference>
<keyword evidence="5" id="KW-0175">Coiled coil</keyword>
<evidence type="ECO:0000256" key="4">
    <source>
        <dbReference type="ARBA" id="ARBA00022842"/>
    </source>
</evidence>
<comment type="caution">
    <text evidence="7">The sequence shown here is derived from an EMBL/GenBank/DDBJ whole genome shotgun (WGS) entry which is preliminary data.</text>
</comment>
<evidence type="ECO:0000313" key="7">
    <source>
        <dbReference type="EMBL" id="CAK0780887.1"/>
    </source>
</evidence>
<dbReference type="Proteomes" id="UP001314263">
    <property type="component" value="Unassembled WGS sequence"/>
</dbReference>
<keyword evidence="4" id="KW-0460">Magnesium</keyword>
<dbReference type="GO" id="GO:0008253">
    <property type="term" value="F:5'-nucleotidase activity"/>
    <property type="evidence" value="ECO:0007669"/>
    <property type="project" value="TreeGrafter"/>
</dbReference>
<evidence type="ECO:0000256" key="6">
    <source>
        <dbReference type="SAM" id="MobiDB-lite"/>
    </source>
</evidence>
<feature type="coiled-coil region" evidence="5">
    <location>
        <begin position="505"/>
        <end position="574"/>
    </location>
</feature>
<accession>A0AAV1I5L5</accession>